<dbReference type="Proteomes" id="UP001225356">
    <property type="component" value="Unassembled WGS sequence"/>
</dbReference>
<evidence type="ECO:0000313" key="2">
    <source>
        <dbReference type="Proteomes" id="UP001225356"/>
    </source>
</evidence>
<keyword evidence="2" id="KW-1185">Reference proteome</keyword>
<gene>
    <name evidence="1" type="ORF">J2853_003893</name>
</gene>
<organism evidence="1 2">
    <name type="scientific">Streptosporangium lutulentum</name>
    <dbReference type="NCBI Taxonomy" id="1461250"/>
    <lineage>
        <taxon>Bacteria</taxon>
        <taxon>Bacillati</taxon>
        <taxon>Actinomycetota</taxon>
        <taxon>Actinomycetes</taxon>
        <taxon>Streptosporangiales</taxon>
        <taxon>Streptosporangiaceae</taxon>
        <taxon>Streptosporangium</taxon>
    </lineage>
</organism>
<evidence type="ECO:0000313" key="1">
    <source>
        <dbReference type="EMBL" id="MDP9844682.1"/>
    </source>
</evidence>
<proteinExistence type="predicted"/>
<protein>
    <submittedName>
        <fullName evidence="1">Uncharacterized protein</fullName>
    </submittedName>
</protein>
<accession>A0ABT9QD39</accession>
<sequence length="31" mass="3367">MTCLYEGREFAGPLGDDGRGPRATFLPAVIR</sequence>
<reference evidence="1 2" key="1">
    <citation type="submission" date="2023-07" db="EMBL/GenBank/DDBJ databases">
        <title>Sequencing the genomes of 1000 actinobacteria strains.</title>
        <authorList>
            <person name="Klenk H.-P."/>
        </authorList>
    </citation>
    <scope>NUCLEOTIDE SEQUENCE [LARGE SCALE GENOMIC DNA]</scope>
    <source>
        <strain evidence="1 2">DSM 46740</strain>
    </source>
</reference>
<dbReference type="EMBL" id="JAUSQU010000001">
    <property type="protein sequence ID" value="MDP9844682.1"/>
    <property type="molecule type" value="Genomic_DNA"/>
</dbReference>
<comment type="caution">
    <text evidence="1">The sequence shown here is derived from an EMBL/GenBank/DDBJ whole genome shotgun (WGS) entry which is preliminary data.</text>
</comment>
<name>A0ABT9QD39_9ACTN</name>